<dbReference type="SUPFAM" id="SSF48264">
    <property type="entry name" value="Cytochrome P450"/>
    <property type="match status" value="1"/>
</dbReference>
<protein>
    <submittedName>
        <fullName evidence="10">Cytochrome P450</fullName>
    </submittedName>
</protein>
<keyword evidence="6 8" id="KW-0408">Iron</keyword>
<evidence type="ECO:0000313" key="10">
    <source>
        <dbReference type="EMBL" id="KZV80924.1"/>
    </source>
</evidence>
<keyword evidence="3 8" id="KW-0349">Heme</keyword>
<dbReference type="InterPro" id="IPR036396">
    <property type="entry name" value="Cyt_P450_sf"/>
</dbReference>
<sequence>AQITLFPRPRVSYVIADAVTIKDITTRRTVFQKPVELLALLKTYGDPNIVIAEGDVHKAHRKAVAPAFSERNMALVWDEATRVSHELFETKEWRGRQTVSIGNFADITTLMTMFIIASAGFGHAMSWTSESAPPPGHSMTFREALAISAHSTLTKLLVPSYAVPFRKKWRTVSKAYDELRQYVFEMIHARRALETRPDRFDLFAGLLDAADADSEKMRLSDEDIVSNAFMFLVAGHETTAHALAFLFGELAINPEEQERLYEDCKANVPSDRPLVRPMMLIKVRRVFHETLRLYPVSLNIPKKCVADTVVPTSSGKSIPIPAGSMIDMSFPGTLRNPKYWSNPNDFVPGRFLEQDVAAGTRDGTAFIPFSLGARSCIGRRFSETEAVAFIVAFVTKYRVNLPDTPEWRGLDKEATREKLFSAEFVLTLAPKRLPLVFTRRN</sequence>
<reference evidence="10 11" key="1">
    <citation type="journal article" date="2016" name="Mol. Biol. Evol.">
        <title>Comparative Genomics of Early-Diverging Mushroom-Forming Fungi Provides Insights into the Origins of Lignocellulose Decay Capabilities.</title>
        <authorList>
            <person name="Nagy L.G."/>
            <person name="Riley R."/>
            <person name="Tritt A."/>
            <person name="Adam C."/>
            <person name="Daum C."/>
            <person name="Floudas D."/>
            <person name="Sun H."/>
            <person name="Yadav J.S."/>
            <person name="Pangilinan J."/>
            <person name="Larsson K.H."/>
            <person name="Matsuura K."/>
            <person name="Barry K."/>
            <person name="Labutti K."/>
            <person name="Kuo R."/>
            <person name="Ohm R.A."/>
            <person name="Bhattacharya S.S."/>
            <person name="Shirouzu T."/>
            <person name="Yoshinaga Y."/>
            <person name="Martin F.M."/>
            <person name="Grigoriev I.V."/>
            <person name="Hibbett D.S."/>
        </authorList>
    </citation>
    <scope>NUCLEOTIDE SEQUENCE [LARGE SCALE GENOMIC DNA]</scope>
    <source>
        <strain evidence="10 11">HHB12029</strain>
    </source>
</reference>
<dbReference type="PRINTS" id="PR00463">
    <property type="entry name" value="EP450I"/>
</dbReference>
<feature type="binding site" description="axial binding residue" evidence="8">
    <location>
        <position position="376"/>
    </location>
    <ligand>
        <name>heme</name>
        <dbReference type="ChEBI" id="CHEBI:30413"/>
    </ligand>
    <ligandPart>
        <name>Fe</name>
        <dbReference type="ChEBI" id="CHEBI:18248"/>
    </ligandPart>
</feature>
<keyword evidence="7 9" id="KW-0503">Monooxygenase</keyword>
<dbReference type="InParanoid" id="A0A165BMV2"/>
<dbReference type="Pfam" id="PF00067">
    <property type="entry name" value="p450"/>
    <property type="match status" value="1"/>
</dbReference>
<dbReference type="InterPro" id="IPR002401">
    <property type="entry name" value="Cyt_P450_E_grp-I"/>
</dbReference>
<keyword evidence="4 8" id="KW-0479">Metal-binding</keyword>
<dbReference type="OrthoDB" id="1470350at2759"/>
<comment type="cofactor">
    <cofactor evidence="1 8">
        <name>heme</name>
        <dbReference type="ChEBI" id="CHEBI:30413"/>
    </cofactor>
</comment>
<evidence type="ECO:0000256" key="6">
    <source>
        <dbReference type="ARBA" id="ARBA00023004"/>
    </source>
</evidence>
<dbReference type="GO" id="GO:0005506">
    <property type="term" value="F:iron ion binding"/>
    <property type="evidence" value="ECO:0007669"/>
    <property type="project" value="InterPro"/>
</dbReference>
<comment type="similarity">
    <text evidence="2 9">Belongs to the cytochrome P450 family.</text>
</comment>
<dbReference type="PROSITE" id="PS00086">
    <property type="entry name" value="CYTOCHROME_P450"/>
    <property type="match status" value="1"/>
</dbReference>
<proteinExistence type="inferred from homology"/>
<dbReference type="EMBL" id="KV426435">
    <property type="protein sequence ID" value="KZV80924.1"/>
    <property type="molecule type" value="Genomic_DNA"/>
</dbReference>
<evidence type="ECO:0000256" key="4">
    <source>
        <dbReference type="ARBA" id="ARBA00022723"/>
    </source>
</evidence>
<keyword evidence="5 9" id="KW-0560">Oxidoreductase</keyword>
<dbReference type="InterPro" id="IPR017972">
    <property type="entry name" value="Cyt_P450_CS"/>
</dbReference>
<feature type="non-terminal residue" evidence="10">
    <location>
        <position position="1"/>
    </location>
</feature>
<dbReference type="Proteomes" id="UP000077266">
    <property type="component" value="Unassembled WGS sequence"/>
</dbReference>
<evidence type="ECO:0000256" key="1">
    <source>
        <dbReference type="ARBA" id="ARBA00001971"/>
    </source>
</evidence>
<dbReference type="GO" id="GO:0020037">
    <property type="term" value="F:heme binding"/>
    <property type="evidence" value="ECO:0007669"/>
    <property type="project" value="InterPro"/>
</dbReference>
<dbReference type="STRING" id="1314781.A0A165BMV2"/>
<dbReference type="PRINTS" id="PR00385">
    <property type="entry name" value="P450"/>
</dbReference>
<evidence type="ECO:0000256" key="2">
    <source>
        <dbReference type="ARBA" id="ARBA00010617"/>
    </source>
</evidence>
<dbReference type="GO" id="GO:0016705">
    <property type="term" value="F:oxidoreductase activity, acting on paired donors, with incorporation or reduction of molecular oxygen"/>
    <property type="evidence" value="ECO:0007669"/>
    <property type="project" value="InterPro"/>
</dbReference>
<name>A0A165BMV2_EXIGL</name>
<gene>
    <name evidence="10" type="ORF">EXIGLDRAFT_629342</name>
</gene>
<dbReference type="Gene3D" id="1.10.630.10">
    <property type="entry name" value="Cytochrome P450"/>
    <property type="match status" value="1"/>
</dbReference>
<evidence type="ECO:0000256" key="8">
    <source>
        <dbReference type="PIRSR" id="PIRSR602401-1"/>
    </source>
</evidence>
<evidence type="ECO:0000256" key="5">
    <source>
        <dbReference type="ARBA" id="ARBA00023002"/>
    </source>
</evidence>
<organism evidence="10 11">
    <name type="scientific">Exidia glandulosa HHB12029</name>
    <dbReference type="NCBI Taxonomy" id="1314781"/>
    <lineage>
        <taxon>Eukaryota</taxon>
        <taxon>Fungi</taxon>
        <taxon>Dikarya</taxon>
        <taxon>Basidiomycota</taxon>
        <taxon>Agaricomycotina</taxon>
        <taxon>Agaricomycetes</taxon>
        <taxon>Auriculariales</taxon>
        <taxon>Exidiaceae</taxon>
        <taxon>Exidia</taxon>
    </lineage>
</organism>
<accession>A0A165BMV2</accession>
<evidence type="ECO:0000256" key="9">
    <source>
        <dbReference type="RuleBase" id="RU000461"/>
    </source>
</evidence>
<evidence type="ECO:0000256" key="3">
    <source>
        <dbReference type="ARBA" id="ARBA00022617"/>
    </source>
</evidence>
<dbReference type="GO" id="GO:0004497">
    <property type="term" value="F:monooxygenase activity"/>
    <property type="evidence" value="ECO:0007669"/>
    <property type="project" value="UniProtKB-KW"/>
</dbReference>
<keyword evidence="11" id="KW-1185">Reference proteome</keyword>
<dbReference type="InterPro" id="IPR001128">
    <property type="entry name" value="Cyt_P450"/>
</dbReference>
<dbReference type="AlphaFoldDB" id="A0A165BMV2"/>
<dbReference type="PANTHER" id="PTHR24292:SF102">
    <property type="entry name" value="CYTOCHROME P450 FAMILY-RELATED"/>
    <property type="match status" value="1"/>
</dbReference>
<dbReference type="PANTHER" id="PTHR24292">
    <property type="entry name" value="CYTOCHROME P450"/>
    <property type="match status" value="1"/>
</dbReference>
<evidence type="ECO:0000256" key="7">
    <source>
        <dbReference type="ARBA" id="ARBA00023033"/>
    </source>
</evidence>
<evidence type="ECO:0000313" key="11">
    <source>
        <dbReference type="Proteomes" id="UP000077266"/>
    </source>
</evidence>
<dbReference type="InterPro" id="IPR050476">
    <property type="entry name" value="Insect_CytP450_Detox"/>
</dbReference>